<proteinExistence type="predicted"/>
<dbReference type="PANTHER" id="PTHR34491">
    <property type="entry name" value="A-TYPE INCLUSION PROTEIN, PUTATIVE-RELATED"/>
    <property type="match status" value="1"/>
</dbReference>
<dbReference type="Pfam" id="PF23802">
    <property type="entry name" value="DUF7178"/>
    <property type="match status" value="1"/>
</dbReference>
<accession>A0A6J5QZ93</accession>
<feature type="domain" description="Large polyvalent protein associated" evidence="3">
    <location>
        <begin position="82"/>
        <end position="169"/>
    </location>
</feature>
<gene>
    <name evidence="5" type="ORF">UFOVP1148_19</name>
    <name evidence="4" type="ORF">UFOVP809_2</name>
</gene>
<dbReference type="Pfam" id="PF18834">
    <property type="entry name" value="LPD22"/>
    <property type="match status" value="1"/>
</dbReference>
<dbReference type="PANTHER" id="PTHR34491:SF134">
    <property type="entry name" value="C2H2-TYPE DOMAIN-CONTAINING PROTEIN-RELATED"/>
    <property type="match status" value="1"/>
</dbReference>
<evidence type="ECO:0000259" key="3">
    <source>
        <dbReference type="Pfam" id="PF18834"/>
    </source>
</evidence>
<protein>
    <submittedName>
        <fullName evidence="5">Uncharacterized protein</fullName>
    </submittedName>
</protein>
<dbReference type="InterPro" id="IPR040738">
    <property type="entry name" value="LPD22"/>
</dbReference>
<reference evidence="5" key="1">
    <citation type="submission" date="2020-05" db="EMBL/GenBank/DDBJ databases">
        <authorList>
            <person name="Chiriac C."/>
            <person name="Salcher M."/>
            <person name="Ghai R."/>
            <person name="Kavagutti S V."/>
        </authorList>
    </citation>
    <scope>NUCLEOTIDE SEQUENCE</scope>
</reference>
<evidence type="ECO:0000259" key="2">
    <source>
        <dbReference type="Pfam" id="PF18760"/>
    </source>
</evidence>
<dbReference type="EMBL" id="LR797100">
    <property type="protein sequence ID" value="CAB4186518.1"/>
    <property type="molecule type" value="Genomic_DNA"/>
</dbReference>
<dbReference type="Pfam" id="PF18760">
    <property type="entry name" value="ART-PolyVal"/>
    <property type="match status" value="1"/>
</dbReference>
<sequence length="3510" mass="389722">MIEQPENQNNVLTSSVSQNPVASEIDGDAISSTVQNAIRNNELNQNNKTPVLAPVQQLTPIESAVNETIKRNNESNKTALNQSLVSASAKDPDTAAKSQALATSLKVSTGVVDFDIELAKRQRLLRQAEAMKLAEKYPSLARSFLDKDFAEVAHDDIDNLAKTSDLSSQLRGNIPVGMGSGDKTLFGETATKYASEMFTDFERGMISGTNETTQGKLAYQAQIPVLTIKDFAYAPQRSVLEQRPDLEQAIQYAESAVSGQEEYRGTWSESVGTLVGQMSSMMVEASAVGTVFGGAAAVAGQLGPQIAFPEEVITVPAAIGLGFTTSLIDQTYKVETGSAFVEYYRGSEDYDPLPYEEAAWAANIVGTINASIELASTAFFFAPFVGALPKAFLKKTVVDGLRKAITKSGAARVAVTHLIKSAITEPVQEVVQEGTIVVAREITGALTDPNFQSALSTQEGRDRIKERFSSIFEMTFKGALPLAFAVGGFGLIHQTRNIANSQKRQKLLTDLISAKGESKLDKRSKPTYNSYLAEQLSGESLHIGVEQFEQARRKNGVGLQEVEKIIPGITEQVAKAKASGGDVVISTSLYLSELIDTEFGVSIRNDIRADAEGMSINDIAESQEFLKELKSINKQAIEDFKKTNKDWAESAGKIEEEVFAKIKAAGNYTEEQARMLAQWHRDTAVVLASRFGMTPEQFNAKFGLSIESAYTPEQQAPAQGSFEQASRADLGLGEQAAFNEANQRPEVVAWAKEKFGDRTAPDGSTVWQNFTEWFGDSKVVDAEGKPMVVYHGTGTAINEFKEEFTGQGNDQLRTGFYFTTLEKQAKGYETNRLPSADGLEKLGGEDSPNTISAILSIKNPLKLDQNTETTRDFVLTQKQVQQILLSAPNIFDENESPLTNWMDSNGKPYTKAQVISIAKKYDNLLHIQNDFFRNEGTAFRKAVNEATGFDGVEKTFADGTKHYVAWFPTQIKSAVANTGEFSATDPNILRQELIEVNHKREKTTGRYVGAPDWIGGDTKKLNVLRKKLKALALEGERGRMWYENSSKAILEITGGDIAEAEKIVSLIAIYSPNATVPANTSMALTAYYQWKAGHKINVRFSASDKKAEELLRNNKPWSGIKTNSFYQNLMVEIDPSRLDTGVATMDMWMAIAFDYGDTALDQGPKYKFSEREMQRLASELGWKPHQVQASIWTAMKGRADAIRGELKKQELKLGIGRLVTKTDPITGKESEIYEVIPDKKYEHFKLAHKIAMEYTLTPEDINASKYDFSDAMRERTIQMSWEATPSTSTGRSLPGIHGASLKQKFEYLQAVQDVLTENGRDVIADLAGLPQGTTANGFSAWLGDIGAGAQTFVPVPSSGFGKTRAIKPSAVEILDLASAIRGYVLEQDAIVYHTPVWDDAKIRHNGLQLSASRPLTKEEMQTMYSAIHQKFGTWDLAPGYRPDGARIINFTSIPNAEFQKGMIEVIEALPKLFGGGTIEIRTFRSDGNYISNDWTKDTNGEGYLKRIQTKRPDIQQRVADLRSRVEAVNRKFEAKYGWDKPASGLLKQSEVPAAFYSALSVEVNKLTTKSAIADSWKQQIKGLIAKGVIKEREVFWSGLDNWLDLQEGKITKEQVQAFLAAGGVKVEFTRLEDGGGQGRWTFDGDIYEFEQDAEEAADAAALQQAQDRFDGDSSINDSYLLMREGETIETFYDEDEARQALAELEDSENASIEERHELILEGDSYGFYGDRIAAQQSADDIINNWADAIRRDMDVSKVDDDDSNASKFSAYQLPGGTNYREVLVTLPRDALGTREIMDGDKVVAIAKNDAFNSSHWAQPNVLVHLRLNDRVDADGKKVLFVEEVQSDWGQQGREKGFVNLTWKAALEKEGIKLVKESALKRDNALQALGSWRNEKWDNIGIGRPTPEMLDMIVSMSHLGNEWANRFGIESDSDIAIINDYIQTAKRSVAVDRQLTEMDSHIPVAPFVETTSGWLELGLKQIMLEAVNGGYDRVAFVDGDQSVERYRKALTQAVDEVEIQRNDDGTYTYNANKGDGTIQREASVNAKRIGEVFGKAGSKQLLEQADANPNDIHTISSEDIEIGGEGMRKFYDTIVPQALNKMLKKLGGDKVENINMITEKPVTQEQINAAERRRDFTESERLTAIYERQQLGRGISEKGQQQTGEQQGFTVTPALAAQVNQGLPLFQSAQNKPARGFFNPKQLKMMLGSKSDFTTFIHELAHYNLTVLGRIASDPQSPSQIREDMDTTLSWFGIAGETPEQRLANWNAMTLEEQRRHHETFAYNHEIYLSEGKSPSIEMQGVFERFSQFVKRIYISIRDDLNAIYKQEFGTDLPMMTGEIRRVMDRMIATDEQIRSAEERRNMENTFRDQELSGMDDAQWASYQQMRAEATQKSVSELNEQSLAATTWASRLKAKKVKEIEAEQEELRSEIRKQVKKEVESRNVYRAIKFLKYGILQTAGGEEVEFTGSNKLNTNAVKLMVPKENMDKFGSGKNGMVALDGYHPDIVSERFNYSSGDELILAILDAKPMDEVIDGITEDRMEIENGELNSPQAIEAAADKAVHNEARVKLVAVELRWLTKATQPVRAMIAAAKSVAKQMLETKRLRDIKPGDYASAAARAAKESQTAYFASQSAETAAKTAYTRHYNKMIAEGAEEAKAVEMATKVSDEARAKAESRSEAHKKKYGKMKPSEVAAQAKRSQLLQEQLALEANEALDQVKKSIKYLRNVLSDKNVQKIGADNSDQIALLLERFELKNISLKEMDKRTSLADWIAGQLELGLEVDISKELIDQTNKISYRNLTLSQFNDLVDAVKTIEYMGKNENAILTAAKKAVFKEKRDEIVKSIIENAGDRKASTRTPKSGTIGAVTNQITRFLAAQFKAASVVRILDGGKDDGPLWNYLIRSANKSGDKETTMRATATEAVSKILNPFFKSGRMGGKGKFFVSVNESLNREEKLVIALNMGNEGNAQRMLDGYGWTLEQIIPILESMTTEELNAVQEIWDHFETYKNEISAKSRRIYGKDLDFVEPTPIQIKSASGDIVSLRGGYYPAKYDPMASLAAENYNEAEKAKDLLRAAHISATTSRGYSKQRAAKVVDRPLIRNLSALYSGLNEVIHDLSWHEWTIDANKLMRDNAFDKEIRERYGPAFKNQLKSWIKDVAAGEKGMDTDVDIALNFLRQGVSSAGLGFNLTSAALQVTGFNQSIIRVGPKYIGYGIMQVMKRGIGAFREVNELSEFMANRSRTQFRELNELRNRVQGQSAAMKRVRMGTYFLMMKMQRSVDVPTWIGAYAKQLEINPDEQLAIDIADQTVIDTQGGGQIKDLSAVERGGAGTKLFTVFYGYMNTVYNMAAVETMTEKKRGKLAADYVMLFVVPVVLTYALKQLLKPKKDDDDEFDLEQMSKDLSIEQIQYLMGTMVVAREFSQIAKTMIDPSAPSMGYGGPAGVRMIGDTYTAATQISQGEFDTAFRKSAINLIGDATGLPSAQINRTIDGIEALMEDETTDIRAPIFGVRK</sequence>
<evidence type="ECO:0000313" key="4">
    <source>
        <dbReference type="EMBL" id="CAB4163138.1"/>
    </source>
</evidence>
<evidence type="ECO:0000313" key="5">
    <source>
        <dbReference type="EMBL" id="CAB4186518.1"/>
    </source>
</evidence>
<dbReference type="InterPro" id="IPR055602">
    <property type="entry name" value="DUF7178"/>
</dbReference>
<feature type="compositionally biased region" description="Basic and acidic residues" evidence="1">
    <location>
        <begin position="2669"/>
        <end position="2678"/>
    </location>
</feature>
<feature type="region of interest" description="Disordered" evidence="1">
    <location>
        <begin position="2669"/>
        <end position="2689"/>
    </location>
</feature>
<organism evidence="5">
    <name type="scientific">uncultured Caudovirales phage</name>
    <dbReference type="NCBI Taxonomy" id="2100421"/>
    <lineage>
        <taxon>Viruses</taxon>
        <taxon>Duplodnaviria</taxon>
        <taxon>Heunggongvirae</taxon>
        <taxon>Uroviricota</taxon>
        <taxon>Caudoviricetes</taxon>
        <taxon>Peduoviridae</taxon>
        <taxon>Maltschvirus</taxon>
        <taxon>Maltschvirus maltsch</taxon>
    </lineage>
</organism>
<feature type="domain" description="ART-PolyVal-like" evidence="2">
    <location>
        <begin position="781"/>
        <end position="981"/>
    </location>
</feature>
<name>A0A6J5QZ93_9CAUD</name>
<evidence type="ECO:0000256" key="1">
    <source>
        <dbReference type="SAM" id="MobiDB-lite"/>
    </source>
</evidence>
<dbReference type="InterPro" id="IPR049522">
    <property type="entry name" value="ART-PolyVal_dom"/>
</dbReference>
<dbReference type="EMBL" id="LR796745">
    <property type="protein sequence ID" value="CAB4163138.1"/>
    <property type="molecule type" value="Genomic_DNA"/>
</dbReference>